<dbReference type="GO" id="GO:0006310">
    <property type="term" value="P:DNA recombination"/>
    <property type="evidence" value="ECO:0007669"/>
    <property type="project" value="InterPro"/>
</dbReference>
<evidence type="ECO:0000313" key="4">
    <source>
        <dbReference type="EMBL" id="PKS07271.1"/>
    </source>
</evidence>
<evidence type="ECO:0000256" key="2">
    <source>
        <dbReference type="ARBA" id="ARBA00009761"/>
    </source>
</evidence>
<dbReference type="VEuPathDB" id="FungiDB:jhhlp_005873"/>
<keyword evidence="5" id="KW-1185">Reference proteome</keyword>
<protein>
    <recommendedName>
        <fullName evidence="6">Replication factor A protein 3</fullName>
    </recommendedName>
</protein>
<accession>A0A2N3N4B3</accession>
<dbReference type="EMBL" id="NLAX01000701">
    <property type="protein sequence ID" value="PKS07271.1"/>
    <property type="molecule type" value="Genomic_DNA"/>
</dbReference>
<dbReference type="InterPro" id="IPR013970">
    <property type="entry name" value="Rfa2"/>
</dbReference>
<dbReference type="GO" id="GO:0006281">
    <property type="term" value="P:DNA repair"/>
    <property type="evidence" value="ECO:0007669"/>
    <property type="project" value="InterPro"/>
</dbReference>
<evidence type="ECO:0000256" key="3">
    <source>
        <dbReference type="ARBA" id="ARBA00023242"/>
    </source>
</evidence>
<dbReference type="STRING" id="41688.A0A2N3N4B3"/>
<comment type="subcellular location">
    <subcellularLocation>
        <location evidence="1">Nucleus</location>
    </subcellularLocation>
</comment>
<proteinExistence type="inferred from homology"/>
<comment type="caution">
    <text evidence="4">The sequence shown here is derived from an EMBL/GenBank/DDBJ whole genome shotgun (WGS) entry which is preliminary data.</text>
</comment>
<dbReference type="Proteomes" id="UP000233524">
    <property type="component" value="Unassembled WGS sequence"/>
</dbReference>
<dbReference type="InterPro" id="IPR012340">
    <property type="entry name" value="NA-bd_OB-fold"/>
</dbReference>
<dbReference type="GO" id="GO:0006260">
    <property type="term" value="P:DNA replication"/>
    <property type="evidence" value="ECO:0007669"/>
    <property type="project" value="InterPro"/>
</dbReference>
<organism evidence="4 5">
    <name type="scientific">Lomentospora prolificans</name>
    <dbReference type="NCBI Taxonomy" id="41688"/>
    <lineage>
        <taxon>Eukaryota</taxon>
        <taxon>Fungi</taxon>
        <taxon>Dikarya</taxon>
        <taxon>Ascomycota</taxon>
        <taxon>Pezizomycotina</taxon>
        <taxon>Sordariomycetes</taxon>
        <taxon>Hypocreomycetidae</taxon>
        <taxon>Microascales</taxon>
        <taxon>Microascaceae</taxon>
        <taxon>Lomentospora</taxon>
    </lineage>
</organism>
<dbReference type="InParanoid" id="A0A2N3N4B3"/>
<dbReference type="SUPFAM" id="SSF50249">
    <property type="entry name" value="Nucleic acid-binding proteins"/>
    <property type="match status" value="1"/>
</dbReference>
<reference evidence="4 5" key="1">
    <citation type="journal article" date="2017" name="G3 (Bethesda)">
        <title>First Draft Genome Sequence of the Pathogenic Fungus Lomentospora prolificans (Formerly Scedosporium prolificans).</title>
        <authorList>
            <person name="Luo R."/>
            <person name="Zimin A."/>
            <person name="Workman R."/>
            <person name="Fan Y."/>
            <person name="Pertea G."/>
            <person name="Grossman N."/>
            <person name="Wear M.P."/>
            <person name="Jia B."/>
            <person name="Miller H."/>
            <person name="Casadevall A."/>
            <person name="Timp W."/>
            <person name="Zhang S.X."/>
            <person name="Salzberg S.L."/>
        </authorList>
    </citation>
    <scope>NUCLEOTIDE SEQUENCE [LARGE SCALE GENOMIC DNA]</scope>
    <source>
        <strain evidence="4 5">JHH-5317</strain>
    </source>
</reference>
<name>A0A2N3N4B3_9PEZI</name>
<evidence type="ECO:0008006" key="6">
    <source>
        <dbReference type="Google" id="ProtNLM"/>
    </source>
</evidence>
<evidence type="ECO:0000313" key="5">
    <source>
        <dbReference type="Proteomes" id="UP000233524"/>
    </source>
</evidence>
<dbReference type="CDD" id="cd04479">
    <property type="entry name" value="RPA3"/>
    <property type="match status" value="1"/>
</dbReference>
<keyword evidence="3" id="KW-0539">Nucleus</keyword>
<evidence type="ECO:0000256" key="1">
    <source>
        <dbReference type="ARBA" id="ARBA00004123"/>
    </source>
</evidence>
<dbReference type="Pfam" id="PF08661">
    <property type="entry name" value="Rep_fac-A_3"/>
    <property type="match status" value="1"/>
</dbReference>
<sequence length="127" mass="13762">MSERTSTPRITAEHLSAYRGRNVIIVGKVLQLRGDSALLDSHGNVTLTLNRDTHLVNGNAAQIIGKVNPDLSVKVLTSKDLGNNLGNSNFPGRVSLQFISLTGPADFGLYQSVVDATQNLKPIFQYE</sequence>
<dbReference type="OrthoDB" id="188186at2759"/>
<comment type="similarity">
    <text evidence="2">Belongs to the replication factor A protein 3 family.</text>
</comment>
<gene>
    <name evidence="4" type="ORF">jhhlp_005873</name>
</gene>
<dbReference type="AlphaFoldDB" id="A0A2N3N4B3"/>
<dbReference type="Gene3D" id="2.40.50.140">
    <property type="entry name" value="Nucleic acid-binding proteins"/>
    <property type="match status" value="1"/>
</dbReference>
<dbReference type="GO" id="GO:0003677">
    <property type="term" value="F:DNA binding"/>
    <property type="evidence" value="ECO:0007669"/>
    <property type="project" value="InterPro"/>
</dbReference>
<dbReference type="GO" id="GO:0031981">
    <property type="term" value="C:nuclear lumen"/>
    <property type="evidence" value="ECO:0007669"/>
    <property type="project" value="UniProtKB-ARBA"/>
</dbReference>